<protein>
    <submittedName>
        <fullName evidence="1">Uncharacterized protein</fullName>
    </submittedName>
</protein>
<dbReference type="AlphaFoldDB" id="A0A0A9G3H9"/>
<name>A0A0A9G3H9_ARUDO</name>
<organism evidence="1">
    <name type="scientific">Arundo donax</name>
    <name type="common">Giant reed</name>
    <name type="synonym">Donax arundinaceus</name>
    <dbReference type="NCBI Taxonomy" id="35708"/>
    <lineage>
        <taxon>Eukaryota</taxon>
        <taxon>Viridiplantae</taxon>
        <taxon>Streptophyta</taxon>
        <taxon>Embryophyta</taxon>
        <taxon>Tracheophyta</taxon>
        <taxon>Spermatophyta</taxon>
        <taxon>Magnoliopsida</taxon>
        <taxon>Liliopsida</taxon>
        <taxon>Poales</taxon>
        <taxon>Poaceae</taxon>
        <taxon>PACMAD clade</taxon>
        <taxon>Arundinoideae</taxon>
        <taxon>Arundineae</taxon>
        <taxon>Arundo</taxon>
    </lineage>
</organism>
<evidence type="ECO:0000313" key="1">
    <source>
        <dbReference type="EMBL" id="JAE15198.1"/>
    </source>
</evidence>
<accession>A0A0A9G3H9</accession>
<reference evidence="1" key="1">
    <citation type="submission" date="2014-09" db="EMBL/GenBank/DDBJ databases">
        <authorList>
            <person name="Magalhaes I.L.F."/>
            <person name="Oliveira U."/>
            <person name="Santos F.R."/>
            <person name="Vidigal T.H.D.A."/>
            <person name="Brescovit A.D."/>
            <person name="Santos A.J."/>
        </authorList>
    </citation>
    <scope>NUCLEOTIDE SEQUENCE</scope>
    <source>
        <tissue evidence="1">Shoot tissue taken approximately 20 cm above the soil surface</tissue>
    </source>
</reference>
<sequence>MRGLSLLIIFTRSPCFYKKLSTLYMYLDVQLFADYLFKSYLPHSYCSIISSVHIMMFC</sequence>
<reference evidence="1" key="2">
    <citation type="journal article" date="2015" name="Data Brief">
        <title>Shoot transcriptome of the giant reed, Arundo donax.</title>
        <authorList>
            <person name="Barrero R.A."/>
            <person name="Guerrero F.D."/>
            <person name="Moolhuijzen P."/>
            <person name="Goolsby J.A."/>
            <person name="Tidwell J."/>
            <person name="Bellgard S.E."/>
            <person name="Bellgard M.I."/>
        </authorList>
    </citation>
    <scope>NUCLEOTIDE SEQUENCE</scope>
    <source>
        <tissue evidence="1">Shoot tissue taken approximately 20 cm above the soil surface</tissue>
    </source>
</reference>
<proteinExistence type="predicted"/>
<dbReference type="EMBL" id="GBRH01182698">
    <property type="protein sequence ID" value="JAE15198.1"/>
    <property type="molecule type" value="Transcribed_RNA"/>
</dbReference>